<dbReference type="NCBIfam" id="TIGR03400">
    <property type="entry name" value="18S_RNA_Rcl1p"/>
    <property type="match status" value="1"/>
</dbReference>
<dbReference type="GO" id="GO:0005730">
    <property type="term" value="C:nucleolus"/>
    <property type="evidence" value="ECO:0007669"/>
    <property type="project" value="UniProtKB-SubCell"/>
</dbReference>
<dbReference type="AlphaFoldDB" id="A0AAV7YT42"/>
<dbReference type="InterPro" id="IPR037136">
    <property type="entry name" value="RNA3'_phos_cyclase_dom_sf"/>
</dbReference>
<dbReference type="InterPro" id="IPR013791">
    <property type="entry name" value="RNA3'-term_phos_cycl_insert"/>
</dbReference>
<dbReference type="Proteomes" id="UP001146793">
    <property type="component" value="Unassembled WGS sequence"/>
</dbReference>
<evidence type="ECO:0000313" key="7">
    <source>
        <dbReference type="EMBL" id="KAJ3432004.1"/>
    </source>
</evidence>
<dbReference type="Pfam" id="PF05189">
    <property type="entry name" value="RTC_insert"/>
    <property type="match status" value="1"/>
</dbReference>
<organism evidence="7 8">
    <name type="scientific">Anaeramoeba flamelloides</name>
    <dbReference type="NCBI Taxonomy" id="1746091"/>
    <lineage>
        <taxon>Eukaryota</taxon>
        <taxon>Metamonada</taxon>
        <taxon>Anaeramoebidae</taxon>
        <taxon>Anaeramoeba</taxon>
    </lineage>
</organism>
<comment type="similarity">
    <text evidence="2">Belongs to the RNA 3'-terminal cyclase family. Type 2 subfamily.</text>
</comment>
<comment type="subcellular location">
    <subcellularLocation>
        <location evidence="1">Nucleus</location>
        <location evidence="1">Nucleolus</location>
    </subcellularLocation>
</comment>
<protein>
    <submittedName>
        <fullName evidence="7">RNA 3'-terminal phosphate cyclase-like protein</fullName>
    </submittedName>
</protein>
<dbReference type="Gene3D" id="3.30.360.20">
    <property type="entry name" value="RNA 3'-terminal phosphate cyclase, insert domain"/>
    <property type="match status" value="1"/>
</dbReference>
<reference evidence="7" key="1">
    <citation type="submission" date="2022-08" db="EMBL/GenBank/DDBJ databases">
        <title>Novel sulphate-reducing endosymbionts in the free-living metamonad Anaeramoeba.</title>
        <authorList>
            <person name="Jerlstrom-Hultqvist J."/>
            <person name="Cepicka I."/>
            <person name="Gallot-Lavallee L."/>
            <person name="Salas-Leiva D."/>
            <person name="Curtis B.A."/>
            <person name="Zahonova K."/>
            <person name="Pipaliya S."/>
            <person name="Dacks J."/>
            <person name="Roger A.J."/>
        </authorList>
    </citation>
    <scope>NUCLEOTIDE SEQUENCE</scope>
    <source>
        <strain evidence="7">Busselton2</strain>
    </source>
</reference>
<dbReference type="InterPro" id="IPR036553">
    <property type="entry name" value="RPTC_insert"/>
</dbReference>
<proteinExistence type="inferred from homology"/>
<dbReference type="PANTHER" id="PTHR11096:SF1">
    <property type="entry name" value="RNA 3'-TERMINAL PHOSPHATE CYCLASE-LIKE PROTEIN"/>
    <property type="match status" value="1"/>
</dbReference>
<dbReference type="PANTHER" id="PTHR11096">
    <property type="entry name" value="RNA 3' TERMINAL PHOSPHATE CYCLASE"/>
    <property type="match status" value="1"/>
</dbReference>
<comment type="caution">
    <text evidence="7">The sequence shown here is derived from an EMBL/GenBank/DDBJ whole genome shotgun (WGS) entry which is preliminary data.</text>
</comment>
<evidence type="ECO:0000256" key="4">
    <source>
        <dbReference type="ARBA" id="ARBA00023242"/>
    </source>
</evidence>
<dbReference type="SUPFAM" id="SSF55205">
    <property type="entry name" value="EPT/RTPC-like"/>
    <property type="match status" value="1"/>
</dbReference>
<feature type="domain" description="RNA 3'-terminal phosphate cyclase insert" evidence="6">
    <location>
        <begin position="184"/>
        <end position="282"/>
    </location>
</feature>
<dbReference type="InterPro" id="IPR023797">
    <property type="entry name" value="RNA3'_phos_cyclase_dom"/>
</dbReference>
<evidence type="ECO:0000256" key="3">
    <source>
        <dbReference type="ARBA" id="ARBA00022517"/>
    </source>
</evidence>
<evidence type="ECO:0000256" key="2">
    <source>
        <dbReference type="ARBA" id="ARBA00007089"/>
    </source>
</evidence>
<keyword evidence="4" id="KW-0539">Nucleus</keyword>
<dbReference type="Gene3D" id="3.65.10.20">
    <property type="entry name" value="RNA 3'-terminal phosphate cyclase domain"/>
    <property type="match status" value="1"/>
</dbReference>
<dbReference type="InterPro" id="IPR016443">
    <property type="entry name" value="RNA3'_term_phos_cyc_type_2"/>
</dbReference>
<sequence>MQFFSGSSFFRQRIVLSLLTSLPITISDIRSKSTSPGLRDFEASFLRLIDKFTNGTQITVDETGTKVVFRPGHITGGRLVHNCGNSRPIGYFLEMIVCLAPFAKNETSIKLKGITNGKPDISVDFFKNVIINNLKKFGFETEDNIIGRPMSLKIHRRGTSPLGNGEIRFTCPIVKKLDPLILLKEGKCNKMRGIAFTTRISPQISNRMVKTTRTVMTNFLNDIHIYTDHYSGKQSDTSPGFGISLVAKTTRNCFYGVDCVGEKGQVAEDIASECCKRILNEITIGGVVDSSSQWVMALFMVICSEDVSKIRIGKLNKYTIGWLRALKTFFGVTFQIQPDSKTKTVLLSCKGVGLKNISRKFN</sequence>
<accession>A0AAV7YT42</accession>
<name>A0AAV7YT42_9EUKA</name>
<evidence type="ECO:0000256" key="1">
    <source>
        <dbReference type="ARBA" id="ARBA00004604"/>
    </source>
</evidence>
<evidence type="ECO:0000259" key="6">
    <source>
        <dbReference type="Pfam" id="PF05189"/>
    </source>
</evidence>
<keyword evidence="3" id="KW-0690">Ribosome biogenesis</keyword>
<dbReference type="GO" id="GO:0000479">
    <property type="term" value="P:endonucleolytic cleavage of tricistronic rRNA transcript (SSU-rRNA, 5.8S rRNA, LSU-rRNA)"/>
    <property type="evidence" value="ECO:0007669"/>
    <property type="project" value="TreeGrafter"/>
</dbReference>
<dbReference type="InterPro" id="IPR013792">
    <property type="entry name" value="RNA3'P_cycl/enolpyr_Trfase_a/b"/>
</dbReference>
<evidence type="ECO:0000259" key="5">
    <source>
        <dbReference type="Pfam" id="PF01137"/>
    </source>
</evidence>
<dbReference type="InterPro" id="IPR000228">
    <property type="entry name" value="RNA3'_term_phos_cyc"/>
</dbReference>
<dbReference type="GO" id="GO:0004521">
    <property type="term" value="F:RNA endonuclease activity"/>
    <property type="evidence" value="ECO:0007669"/>
    <property type="project" value="TreeGrafter"/>
</dbReference>
<dbReference type="Pfam" id="PF01137">
    <property type="entry name" value="RTC"/>
    <property type="match status" value="1"/>
</dbReference>
<evidence type="ECO:0000313" key="8">
    <source>
        <dbReference type="Proteomes" id="UP001146793"/>
    </source>
</evidence>
<gene>
    <name evidence="7" type="ORF">M0812_20933</name>
</gene>
<dbReference type="EMBL" id="JANTQA010000047">
    <property type="protein sequence ID" value="KAJ3432004.1"/>
    <property type="molecule type" value="Genomic_DNA"/>
</dbReference>
<feature type="domain" description="RNA 3'-terminal phosphate cyclase" evidence="5">
    <location>
        <begin position="4"/>
        <end position="336"/>
    </location>
</feature>